<dbReference type="SUPFAM" id="SSF53756">
    <property type="entry name" value="UDP-Glycosyltransferase/glycogen phosphorylase"/>
    <property type="match status" value="1"/>
</dbReference>
<keyword evidence="2" id="KW-0808">Transferase</keyword>
<feature type="domain" description="Spore protein YkvP/CgeB glycosyl transferase-like" evidence="1">
    <location>
        <begin position="198"/>
        <end position="332"/>
    </location>
</feature>
<evidence type="ECO:0000313" key="2">
    <source>
        <dbReference type="EMBL" id="MBR8827044.1"/>
    </source>
</evidence>
<name>A0A941GNL8_9CHRO</name>
<dbReference type="AlphaFoldDB" id="A0A941GNL8"/>
<dbReference type="InterPro" id="IPR055259">
    <property type="entry name" value="YkvP/CgeB_Glyco_trans-like"/>
</dbReference>
<protein>
    <submittedName>
        <fullName evidence="2">Glycosyltransferase</fullName>
        <ecNumber evidence="2">2.4.-.-</ecNumber>
    </submittedName>
</protein>
<reference evidence="2" key="1">
    <citation type="submission" date="2021-02" db="EMBL/GenBank/DDBJ databases">
        <title>Metagenome analyses of Stigonema ocellatum DSM 106950, Chlorogloea purpurea SAG 13.99 and Gomphosphaeria aponina DSM 107014.</title>
        <authorList>
            <person name="Marter P."/>
            <person name="Huang S."/>
        </authorList>
    </citation>
    <scope>NUCLEOTIDE SEQUENCE</scope>
    <source>
        <strain evidence="2">JP213</strain>
    </source>
</reference>
<gene>
    <name evidence="2" type="ORF">DSM107014_03905</name>
</gene>
<dbReference type="EMBL" id="JADQBC010000018">
    <property type="protein sequence ID" value="MBR8827044.1"/>
    <property type="molecule type" value="Genomic_DNA"/>
</dbReference>
<dbReference type="EC" id="2.4.-.-" evidence="2"/>
<organism evidence="2 3">
    <name type="scientific">Gomphosphaeria aponina SAG 52.96 = DSM 107014</name>
    <dbReference type="NCBI Taxonomy" id="1521640"/>
    <lineage>
        <taxon>Bacteria</taxon>
        <taxon>Bacillati</taxon>
        <taxon>Cyanobacteriota</taxon>
        <taxon>Cyanophyceae</taxon>
        <taxon>Oscillatoriophycideae</taxon>
        <taxon>Chroococcales</taxon>
        <taxon>Gomphosphaeriaceae</taxon>
        <taxon>Gomphosphaeria</taxon>
    </lineage>
</organism>
<sequence>MMKIIIVGGTGGTNVADAFMKASQKFNIESYFLSFLSAYEAPKLIKQFNWHIRGKYPTKLNTFSQEILEECLNNKPNLLLTTGITPINSQALQQIGKLGIKRLNFLTDDPWNKAHYPPWFFQCLPHYDVIFTPRRANIDDLKNIGCRDVKYLPFGYDPDLFYPEIPTDKEKENYIADVMFAGGADSDRIPYIDALIKAGMKVNLYGTYWERFPETKAYTRGQADVKTLRLAIKSTKIALCLVRQANRDGHVMRSFEVPAVGACMLTEDTPEHREIFGEEGENVIYFKTIPEMLAKARWLLDNESERLRLANNAYKLITKGGNTYGDRLQYILKTLSGEK</sequence>
<accession>A0A941GNL8</accession>
<dbReference type="Proteomes" id="UP000767446">
    <property type="component" value="Unassembled WGS sequence"/>
</dbReference>
<dbReference type="Pfam" id="PF13524">
    <property type="entry name" value="Glyco_trans_1_2"/>
    <property type="match status" value="1"/>
</dbReference>
<keyword evidence="2" id="KW-0328">Glycosyltransferase</keyword>
<proteinExistence type="predicted"/>
<evidence type="ECO:0000313" key="3">
    <source>
        <dbReference type="Proteomes" id="UP000767446"/>
    </source>
</evidence>
<dbReference type="GO" id="GO:0016757">
    <property type="term" value="F:glycosyltransferase activity"/>
    <property type="evidence" value="ECO:0007669"/>
    <property type="project" value="UniProtKB-KW"/>
</dbReference>
<comment type="caution">
    <text evidence="2">The sequence shown here is derived from an EMBL/GenBank/DDBJ whole genome shotgun (WGS) entry which is preliminary data.</text>
</comment>
<evidence type="ECO:0000259" key="1">
    <source>
        <dbReference type="Pfam" id="PF13524"/>
    </source>
</evidence>